<evidence type="ECO:0000256" key="4">
    <source>
        <dbReference type="PIRSR" id="PIRSR617939-2"/>
    </source>
</evidence>
<dbReference type="STRING" id="1392247.A0A3N4KIP2"/>
<dbReference type="InterPro" id="IPR017939">
    <property type="entry name" value="G-Glutamylcylcotransferase"/>
</dbReference>
<proteinExistence type="predicted"/>
<evidence type="ECO:0000256" key="2">
    <source>
        <dbReference type="ARBA" id="ARBA00023239"/>
    </source>
</evidence>
<dbReference type="Pfam" id="PF06094">
    <property type="entry name" value="GGACT"/>
    <property type="match status" value="1"/>
</dbReference>
<feature type="binding site" evidence="4">
    <location>
        <begin position="9"/>
        <end position="14"/>
    </location>
    <ligand>
        <name>substrate</name>
    </ligand>
</feature>
<dbReference type="AlphaFoldDB" id="A0A3N4KIP2"/>
<evidence type="ECO:0000313" key="6">
    <source>
        <dbReference type="EMBL" id="RPB10426.1"/>
    </source>
</evidence>
<feature type="domain" description="Gamma-glutamylcyclotransferase AIG2-like" evidence="5">
    <location>
        <begin position="9"/>
        <end position="109"/>
    </location>
</feature>
<dbReference type="CDD" id="cd06661">
    <property type="entry name" value="GGCT_like"/>
    <property type="match status" value="1"/>
</dbReference>
<name>A0A3N4KIP2_9PEZI</name>
<evidence type="ECO:0000256" key="3">
    <source>
        <dbReference type="PIRSR" id="PIRSR617939-1"/>
    </source>
</evidence>
<evidence type="ECO:0000313" key="7">
    <source>
        <dbReference type="Proteomes" id="UP000277580"/>
    </source>
</evidence>
<reference evidence="6 7" key="1">
    <citation type="journal article" date="2018" name="Nat. Ecol. Evol.">
        <title>Pezizomycetes genomes reveal the molecular basis of ectomycorrhizal truffle lifestyle.</title>
        <authorList>
            <person name="Murat C."/>
            <person name="Payen T."/>
            <person name="Noel B."/>
            <person name="Kuo A."/>
            <person name="Morin E."/>
            <person name="Chen J."/>
            <person name="Kohler A."/>
            <person name="Krizsan K."/>
            <person name="Balestrini R."/>
            <person name="Da Silva C."/>
            <person name="Montanini B."/>
            <person name="Hainaut M."/>
            <person name="Levati E."/>
            <person name="Barry K.W."/>
            <person name="Belfiori B."/>
            <person name="Cichocki N."/>
            <person name="Clum A."/>
            <person name="Dockter R.B."/>
            <person name="Fauchery L."/>
            <person name="Guy J."/>
            <person name="Iotti M."/>
            <person name="Le Tacon F."/>
            <person name="Lindquist E.A."/>
            <person name="Lipzen A."/>
            <person name="Malagnac F."/>
            <person name="Mello A."/>
            <person name="Molinier V."/>
            <person name="Miyauchi S."/>
            <person name="Poulain J."/>
            <person name="Riccioni C."/>
            <person name="Rubini A."/>
            <person name="Sitrit Y."/>
            <person name="Splivallo R."/>
            <person name="Traeger S."/>
            <person name="Wang M."/>
            <person name="Zifcakova L."/>
            <person name="Wipf D."/>
            <person name="Zambonelli A."/>
            <person name="Paolocci F."/>
            <person name="Nowrousian M."/>
            <person name="Ottonello S."/>
            <person name="Baldrian P."/>
            <person name="Spatafora J.W."/>
            <person name="Henrissat B."/>
            <person name="Nagy L.G."/>
            <person name="Aury J.M."/>
            <person name="Wincker P."/>
            <person name="Grigoriev I.V."/>
            <person name="Bonfante P."/>
            <person name="Martin F.M."/>
        </authorList>
    </citation>
    <scope>NUCLEOTIDE SEQUENCE [LARGE SCALE GENOMIC DNA]</scope>
    <source>
        <strain evidence="6 7">CCBAS932</strain>
    </source>
</reference>
<dbReference type="Proteomes" id="UP000277580">
    <property type="component" value="Unassembled WGS sequence"/>
</dbReference>
<evidence type="ECO:0000256" key="1">
    <source>
        <dbReference type="ARBA" id="ARBA00012346"/>
    </source>
</evidence>
<dbReference type="SUPFAM" id="SSF110857">
    <property type="entry name" value="Gamma-glutamyl cyclotransferase-like"/>
    <property type="match status" value="1"/>
</dbReference>
<dbReference type="InterPro" id="IPR013024">
    <property type="entry name" value="GGCT-like"/>
</dbReference>
<dbReference type="EMBL" id="ML119143">
    <property type="protein sequence ID" value="RPB10426.1"/>
    <property type="molecule type" value="Genomic_DNA"/>
</dbReference>
<keyword evidence="7" id="KW-1185">Reference proteome</keyword>
<gene>
    <name evidence="6" type="ORF">P167DRAFT_490935</name>
</gene>
<dbReference type="EC" id="4.3.2.9" evidence="1"/>
<dbReference type="PANTHER" id="PTHR12935">
    <property type="entry name" value="GAMMA-GLUTAMYLCYCLOTRANSFERASE"/>
    <property type="match status" value="1"/>
</dbReference>
<protein>
    <recommendedName>
        <fullName evidence="1">gamma-glutamylcyclotransferase</fullName>
        <ecNumber evidence="1">4.3.2.9</ecNumber>
    </recommendedName>
</protein>
<dbReference type="OrthoDB" id="2924818at2759"/>
<dbReference type="InterPro" id="IPR009288">
    <property type="entry name" value="AIG2-like_dom"/>
</dbReference>
<dbReference type="PANTHER" id="PTHR12935:SF0">
    <property type="entry name" value="GAMMA-GLUTAMYLCYCLOTRANSFERASE"/>
    <property type="match status" value="1"/>
</dbReference>
<dbReference type="GO" id="GO:0003839">
    <property type="term" value="F:gamma-glutamylcyclotransferase activity"/>
    <property type="evidence" value="ECO:0007669"/>
    <property type="project" value="UniProtKB-EC"/>
</dbReference>
<keyword evidence="2" id="KW-0456">Lyase</keyword>
<organism evidence="6 7">
    <name type="scientific">Morchella conica CCBAS932</name>
    <dbReference type="NCBI Taxonomy" id="1392247"/>
    <lineage>
        <taxon>Eukaryota</taxon>
        <taxon>Fungi</taxon>
        <taxon>Dikarya</taxon>
        <taxon>Ascomycota</taxon>
        <taxon>Pezizomycotina</taxon>
        <taxon>Pezizomycetes</taxon>
        <taxon>Pezizales</taxon>
        <taxon>Morchellaceae</taxon>
        <taxon>Morchella</taxon>
    </lineage>
</organism>
<dbReference type="InterPro" id="IPR036568">
    <property type="entry name" value="GGCT-like_sf"/>
</dbReference>
<accession>A0A3N4KIP2</accession>
<dbReference type="InParanoid" id="A0A3N4KIP2"/>
<feature type="active site" description="Proton acceptor" evidence="3">
    <location>
        <position position="78"/>
    </location>
</feature>
<sequence length="150" mass="17525">MSSLPRTYYFAYGSNLWRTQMRQRCPQSTLIGTGLLPSYCWFIYTRGYANIRSSAPDDCYGVVYSLTDTDIALLDGYEGAPYVYERVLRDVQMLDDGRVLRCVVYIDRNVKEGVVREEYIKKINDGLKDAYEIPEWWIKRYVRPYVPAVA</sequence>
<dbReference type="Gene3D" id="3.10.490.10">
    <property type="entry name" value="Gamma-glutamyl cyclotransferase-like"/>
    <property type="match status" value="1"/>
</dbReference>
<evidence type="ECO:0000259" key="5">
    <source>
        <dbReference type="Pfam" id="PF06094"/>
    </source>
</evidence>